<accession>A0A1G2MLE5</accession>
<name>A0A1G2MLE5_9BACT</name>
<protein>
    <submittedName>
        <fullName evidence="2">Uncharacterized protein</fullName>
    </submittedName>
</protein>
<organism evidence="2 3">
    <name type="scientific">Candidatus Taylorbacteria bacterium RIFCSPHIGHO2_02_FULL_43_32b</name>
    <dbReference type="NCBI Taxonomy" id="1802306"/>
    <lineage>
        <taxon>Bacteria</taxon>
        <taxon>Candidatus Tayloriibacteriota</taxon>
    </lineage>
</organism>
<dbReference type="STRING" id="1802306.A3C72_01365"/>
<dbReference type="AlphaFoldDB" id="A0A1G2MLE5"/>
<reference evidence="2 3" key="1">
    <citation type="journal article" date="2016" name="Nat. Commun.">
        <title>Thousands of microbial genomes shed light on interconnected biogeochemical processes in an aquifer system.</title>
        <authorList>
            <person name="Anantharaman K."/>
            <person name="Brown C.T."/>
            <person name="Hug L.A."/>
            <person name="Sharon I."/>
            <person name="Castelle C.J."/>
            <person name="Probst A.J."/>
            <person name="Thomas B.C."/>
            <person name="Singh A."/>
            <person name="Wilkins M.J."/>
            <person name="Karaoz U."/>
            <person name="Brodie E.L."/>
            <person name="Williams K.H."/>
            <person name="Hubbard S.S."/>
            <person name="Banfield J.F."/>
        </authorList>
    </citation>
    <scope>NUCLEOTIDE SEQUENCE [LARGE SCALE GENOMIC DNA]</scope>
</reference>
<sequence>MSKQYTKRNSLCRGMSIVEVIFYVVVMIILLITVVSTFFTIRTAYQEMKYSSELANSAMVTMDRMQREIRNAERIDFINSVLSTATGVLGTLVLEGEDSAGSEQVTKFSVVNGALVLSRGPSAGSLTEIGALSGSLVTVANLVFRPINTGRSQAIKIEMTLEANGVNMQRSDKYYGTIILGGSY</sequence>
<keyword evidence="1" id="KW-0472">Membrane</keyword>
<keyword evidence="1" id="KW-1133">Transmembrane helix</keyword>
<dbReference type="EMBL" id="MHRK01000024">
    <property type="protein sequence ID" value="OHA23832.1"/>
    <property type="molecule type" value="Genomic_DNA"/>
</dbReference>
<evidence type="ECO:0000313" key="2">
    <source>
        <dbReference type="EMBL" id="OHA23832.1"/>
    </source>
</evidence>
<proteinExistence type="predicted"/>
<keyword evidence="1" id="KW-0812">Transmembrane</keyword>
<comment type="caution">
    <text evidence="2">The sequence shown here is derived from an EMBL/GenBank/DDBJ whole genome shotgun (WGS) entry which is preliminary data.</text>
</comment>
<evidence type="ECO:0000313" key="3">
    <source>
        <dbReference type="Proteomes" id="UP000177130"/>
    </source>
</evidence>
<feature type="transmembrane region" description="Helical" evidence="1">
    <location>
        <begin position="20"/>
        <end position="41"/>
    </location>
</feature>
<dbReference type="Proteomes" id="UP000177130">
    <property type="component" value="Unassembled WGS sequence"/>
</dbReference>
<evidence type="ECO:0000256" key="1">
    <source>
        <dbReference type="SAM" id="Phobius"/>
    </source>
</evidence>
<gene>
    <name evidence="2" type="ORF">A3C72_01365</name>
</gene>